<dbReference type="SUPFAM" id="SSF100950">
    <property type="entry name" value="NagB/RpiA/CoA transferase-like"/>
    <property type="match status" value="1"/>
</dbReference>
<evidence type="ECO:0000256" key="1">
    <source>
        <dbReference type="ARBA" id="ARBA00010466"/>
    </source>
</evidence>
<evidence type="ECO:0000256" key="4">
    <source>
        <dbReference type="ARBA" id="ARBA00023163"/>
    </source>
</evidence>
<accession>A0A975AID0</accession>
<dbReference type="PANTHER" id="PTHR34294:SF1">
    <property type="entry name" value="TRANSCRIPTIONAL REGULATOR LSRR"/>
    <property type="match status" value="1"/>
</dbReference>
<keyword evidence="4" id="KW-0804">Transcription</keyword>
<dbReference type="GO" id="GO:0030246">
    <property type="term" value="F:carbohydrate binding"/>
    <property type="evidence" value="ECO:0007669"/>
    <property type="project" value="InterPro"/>
</dbReference>
<dbReference type="InterPro" id="IPR007324">
    <property type="entry name" value="Sugar-bd_dom_put"/>
</dbReference>
<dbReference type="Gene3D" id="3.40.50.1360">
    <property type="match status" value="1"/>
</dbReference>
<evidence type="ECO:0000256" key="3">
    <source>
        <dbReference type="ARBA" id="ARBA00023125"/>
    </source>
</evidence>
<dbReference type="InterPro" id="IPR009057">
    <property type="entry name" value="Homeodomain-like_sf"/>
</dbReference>
<proteinExistence type="inferred from homology"/>
<gene>
    <name evidence="7" type="ORF">J0B03_02385</name>
</gene>
<organism evidence="7 8">
    <name type="scientific">Alkalibacter rhizosphaerae</name>
    <dbReference type="NCBI Taxonomy" id="2815577"/>
    <lineage>
        <taxon>Bacteria</taxon>
        <taxon>Bacillati</taxon>
        <taxon>Bacillota</taxon>
        <taxon>Clostridia</taxon>
        <taxon>Eubacteriales</taxon>
        <taxon>Eubacteriaceae</taxon>
        <taxon>Alkalibacter</taxon>
    </lineage>
</organism>
<dbReference type="GO" id="GO:0003677">
    <property type="term" value="F:DNA binding"/>
    <property type="evidence" value="ECO:0007669"/>
    <property type="project" value="UniProtKB-KW"/>
</dbReference>
<dbReference type="PANTHER" id="PTHR34294">
    <property type="entry name" value="TRANSCRIPTIONAL REGULATOR-RELATED"/>
    <property type="match status" value="1"/>
</dbReference>
<evidence type="ECO:0000259" key="5">
    <source>
        <dbReference type="Pfam" id="PF04198"/>
    </source>
</evidence>
<keyword evidence="8" id="KW-1185">Reference proteome</keyword>
<evidence type="ECO:0000313" key="7">
    <source>
        <dbReference type="EMBL" id="QSX08948.1"/>
    </source>
</evidence>
<dbReference type="InterPro" id="IPR037171">
    <property type="entry name" value="NagB/RpiA_transferase-like"/>
</dbReference>
<evidence type="ECO:0000313" key="8">
    <source>
        <dbReference type="Proteomes" id="UP000663499"/>
    </source>
</evidence>
<dbReference type="Proteomes" id="UP000663499">
    <property type="component" value="Chromosome"/>
</dbReference>
<reference evidence="7" key="1">
    <citation type="submission" date="2021-03" db="EMBL/GenBank/DDBJ databases">
        <title>Alkalibacter marinus sp. nov., isolated from tidal flat sediment.</title>
        <authorList>
            <person name="Namirimu T."/>
            <person name="Yang J.-A."/>
            <person name="Yang S.-H."/>
            <person name="Kim Y.-J."/>
            <person name="Kwon K.K."/>
        </authorList>
    </citation>
    <scope>NUCLEOTIDE SEQUENCE</scope>
    <source>
        <strain evidence="7">ES005</strain>
    </source>
</reference>
<dbReference type="InterPro" id="IPR051054">
    <property type="entry name" value="SorC_transcr_regulators"/>
</dbReference>
<keyword evidence="2" id="KW-0805">Transcription regulation</keyword>
<dbReference type="KEGG" id="alka:J0B03_02385"/>
<evidence type="ECO:0000259" key="6">
    <source>
        <dbReference type="Pfam" id="PF04545"/>
    </source>
</evidence>
<name>A0A975AID0_9FIRM</name>
<dbReference type="EMBL" id="CP071444">
    <property type="protein sequence ID" value="QSX08948.1"/>
    <property type="molecule type" value="Genomic_DNA"/>
</dbReference>
<dbReference type="AlphaFoldDB" id="A0A975AID0"/>
<dbReference type="SUPFAM" id="SSF46689">
    <property type="entry name" value="Homeodomain-like"/>
    <property type="match status" value="1"/>
</dbReference>
<dbReference type="InterPro" id="IPR007630">
    <property type="entry name" value="RNA_pol_sigma70_r4"/>
</dbReference>
<dbReference type="RefSeq" id="WP_207300289.1">
    <property type="nucleotide sequence ID" value="NZ_CP071444.1"/>
</dbReference>
<dbReference type="Pfam" id="PF04545">
    <property type="entry name" value="Sigma70_r4"/>
    <property type="match status" value="1"/>
</dbReference>
<evidence type="ECO:0000256" key="2">
    <source>
        <dbReference type="ARBA" id="ARBA00023015"/>
    </source>
</evidence>
<sequence length="317" mass="35553">MEYRYDLRLIVRCVKMHYEENLKQNEIADRLGISKATVSRIINYAKEVGIVEYKINTPYPEEILWLEKELEKKYRLMEVIIADVESDDEWEIKRAIAREAAKYLNRILKPGMLVGVSSGTTLAEIPRYIENNKINDYTFVPMVGGNGQYIPKIQTNNIALNFARVFKADAKILHAPAMVERIENKRMLVEDPGIKNVLSLTEKLDVALMGIGSSSLQSTVKMIAEFLNHEELAQIQDKGAVADVCNIFVDKDGNGEGFESNDRVIGVTLENIKKTPIRVGVAGHMSKMDAICGVVKTKIINVLITDIGVAKALVERG</sequence>
<dbReference type="GO" id="GO:0003700">
    <property type="term" value="F:DNA-binding transcription factor activity"/>
    <property type="evidence" value="ECO:0007669"/>
    <property type="project" value="InterPro"/>
</dbReference>
<protein>
    <submittedName>
        <fullName evidence="7">Sugar-binding transcriptional regulator</fullName>
    </submittedName>
</protein>
<dbReference type="Pfam" id="PF04198">
    <property type="entry name" value="Sugar-bind"/>
    <property type="match status" value="1"/>
</dbReference>
<comment type="similarity">
    <text evidence="1">Belongs to the SorC transcriptional regulatory family.</text>
</comment>
<dbReference type="Gene3D" id="1.10.10.60">
    <property type="entry name" value="Homeodomain-like"/>
    <property type="match status" value="1"/>
</dbReference>
<keyword evidence="3" id="KW-0238">DNA-binding</keyword>
<dbReference type="GO" id="GO:0006352">
    <property type="term" value="P:DNA-templated transcription initiation"/>
    <property type="evidence" value="ECO:0007669"/>
    <property type="project" value="InterPro"/>
</dbReference>
<feature type="domain" description="Sugar-binding" evidence="5">
    <location>
        <begin position="61"/>
        <end position="314"/>
    </location>
</feature>
<feature type="domain" description="RNA polymerase sigma-70 region 4" evidence="6">
    <location>
        <begin position="13"/>
        <end position="45"/>
    </location>
</feature>